<dbReference type="GO" id="GO:0051539">
    <property type="term" value="F:4 iron, 4 sulfur cluster binding"/>
    <property type="evidence" value="ECO:0007669"/>
    <property type="project" value="UniProtKB-KW"/>
</dbReference>
<comment type="caution">
    <text evidence="9">The sequence shown here is derived from an EMBL/GenBank/DDBJ whole genome shotgun (WGS) entry which is preliminary data.</text>
</comment>
<evidence type="ECO:0000259" key="8">
    <source>
        <dbReference type="Pfam" id="PF04055"/>
    </source>
</evidence>
<name>A0A2H0LZ94_9BACT</name>
<keyword evidence="7" id="KW-0411">Iron-sulfur</keyword>
<keyword evidence="5" id="KW-0560">Oxidoreductase</keyword>
<dbReference type="EMBL" id="PCWA01000016">
    <property type="protein sequence ID" value="PIQ89749.1"/>
    <property type="molecule type" value="Genomic_DNA"/>
</dbReference>
<dbReference type="Gene3D" id="3.20.20.70">
    <property type="entry name" value="Aldolase class I"/>
    <property type="match status" value="1"/>
</dbReference>
<dbReference type="PANTHER" id="PTHR11228">
    <property type="entry name" value="RADICAL SAM DOMAIN PROTEIN"/>
    <property type="match status" value="1"/>
</dbReference>
<keyword evidence="6" id="KW-0408">Iron</keyword>
<dbReference type="Pfam" id="PF04055">
    <property type="entry name" value="Radical_SAM"/>
    <property type="match status" value="1"/>
</dbReference>
<proteinExistence type="predicted"/>
<dbReference type="GO" id="GO:0016491">
    <property type="term" value="F:oxidoreductase activity"/>
    <property type="evidence" value="ECO:0007669"/>
    <property type="project" value="UniProtKB-KW"/>
</dbReference>
<evidence type="ECO:0000256" key="4">
    <source>
        <dbReference type="ARBA" id="ARBA00022723"/>
    </source>
</evidence>
<dbReference type="SUPFAM" id="SSF102114">
    <property type="entry name" value="Radical SAM enzymes"/>
    <property type="match status" value="1"/>
</dbReference>
<evidence type="ECO:0000256" key="7">
    <source>
        <dbReference type="ARBA" id="ARBA00023014"/>
    </source>
</evidence>
<dbReference type="SFLD" id="SFLDS00029">
    <property type="entry name" value="Radical_SAM"/>
    <property type="match status" value="1"/>
</dbReference>
<dbReference type="PANTHER" id="PTHR11228:SF7">
    <property type="entry name" value="PQQA PEPTIDE CYCLASE"/>
    <property type="match status" value="1"/>
</dbReference>
<reference evidence="9 10" key="1">
    <citation type="submission" date="2017-09" db="EMBL/GenBank/DDBJ databases">
        <title>Depth-based differentiation of microbial function through sediment-hosted aquifers and enrichment of novel symbionts in the deep terrestrial subsurface.</title>
        <authorList>
            <person name="Probst A.J."/>
            <person name="Ladd B."/>
            <person name="Jarett J.K."/>
            <person name="Geller-Mcgrath D.E."/>
            <person name="Sieber C.M."/>
            <person name="Emerson J.B."/>
            <person name="Anantharaman K."/>
            <person name="Thomas B.C."/>
            <person name="Malmstrom R."/>
            <person name="Stieglmeier M."/>
            <person name="Klingl A."/>
            <person name="Woyke T."/>
            <person name="Ryan C.M."/>
            <person name="Banfield J.F."/>
        </authorList>
    </citation>
    <scope>NUCLEOTIDE SEQUENCE [LARGE SCALE GENOMIC DNA]</scope>
    <source>
        <strain evidence="9">CG11_big_fil_rev_8_21_14_0_20_42_13</strain>
    </source>
</reference>
<comment type="cofactor">
    <cofactor evidence="1">
        <name>[4Fe-4S] cluster</name>
        <dbReference type="ChEBI" id="CHEBI:49883"/>
    </cofactor>
</comment>
<dbReference type="PROSITE" id="PS01305">
    <property type="entry name" value="MOAA_NIFB_PQQE"/>
    <property type="match status" value="1"/>
</dbReference>
<dbReference type="Proteomes" id="UP000229641">
    <property type="component" value="Unassembled WGS sequence"/>
</dbReference>
<evidence type="ECO:0000256" key="1">
    <source>
        <dbReference type="ARBA" id="ARBA00001966"/>
    </source>
</evidence>
<dbReference type="AlphaFoldDB" id="A0A2H0LZ94"/>
<evidence type="ECO:0000256" key="2">
    <source>
        <dbReference type="ARBA" id="ARBA00022485"/>
    </source>
</evidence>
<dbReference type="InterPro" id="IPR013785">
    <property type="entry name" value="Aldolase_TIM"/>
</dbReference>
<keyword evidence="3" id="KW-0949">S-adenosyl-L-methionine</keyword>
<keyword evidence="4" id="KW-0479">Metal-binding</keyword>
<protein>
    <recommendedName>
        <fullName evidence="8">Radical SAM core domain-containing protein</fullName>
    </recommendedName>
</protein>
<dbReference type="InterPro" id="IPR000385">
    <property type="entry name" value="MoaA_NifB_PqqE_Fe-S-bd_CS"/>
</dbReference>
<feature type="domain" description="Radical SAM core" evidence="8">
    <location>
        <begin position="17"/>
        <end position="172"/>
    </location>
</feature>
<dbReference type="InterPro" id="IPR058240">
    <property type="entry name" value="rSAM_sf"/>
</dbReference>
<sequence>MNKIIEAPFNSYFGVFITLACNFRCAYCVQKITLPHQAAGQYPFVSGKQWVAALNAVASRRKKKNLFSTKKKKIAIIGGEPTLHPDFAYIINNLDNDWRITVTSNFASLFFEGKRGRLDEIKRKKGLRLNGSYHFLEGMSIDKFMENVLKTKKAGITVDTLFIVMHPEHKDQASRYREVLLKAGCEVKFQRFYGYAHGKLYPVAQANYDKNLEQSDGIRNYPAYREGFGQGRHAPVYCKMNNVLFAPNGDVYNCHYKLYTKSEDKFGNLFTDDYINTKSSEYFLCRDYGSCNPCDAEGHQFKRLDGSEFNISQYVEG</sequence>
<dbReference type="PROSITE" id="PS51257">
    <property type="entry name" value="PROKAR_LIPOPROTEIN"/>
    <property type="match status" value="1"/>
</dbReference>
<dbReference type="CDD" id="cd01335">
    <property type="entry name" value="Radical_SAM"/>
    <property type="match status" value="1"/>
</dbReference>
<evidence type="ECO:0000313" key="10">
    <source>
        <dbReference type="Proteomes" id="UP000229641"/>
    </source>
</evidence>
<organism evidence="9 10">
    <name type="scientific">Candidatus Ghiorseimicrobium undicola</name>
    <dbReference type="NCBI Taxonomy" id="1974746"/>
    <lineage>
        <taxon>Bacteria</taxon>
        <taxon>Pseudomonadati</taxon>
        <taxon>Candidatus Omnitrophota</taxon>
        <taxon>Candidatus Ghiorseimicrobium</taxon>
    </lineage>
</organism>
<evidence type="ECO:0000313" key="9">
    <source>
        <dbReference type="EMBL" id="PIQ89749.1"/>
    </source>
</evidence>
<evidence type="ECO:0000256" key="3">
    <source>
        <dbReference type="ARBA" id="ARBA00022691"/>
    </source>
</evidence>
<gene>
    <name evidence="9" type="ORF">COV72_01490</name>
</gene>
<dbReference type="InterPro" id="IPR007197">
    <property type="entry name" value="rSAM"/>
</dbReference>
<keyword evidence="2" id="KW-0004">4Fe-4S</keyword>
<accession>A0A2H0LZ94</accession>
<evidence type="ECO:0000256" key="6">
    <source>
        <dbReference type="ARBA" id="ARBA00023004"/>
    </source>
</evidence>
<dbReference type="InterPro" id="IPR050377">
    <property type="entry name" value="Radical_SAM_PqqE_MftC-like"/>
</dbReference>
<dbReference type="GO" id="GO:0046872">
    <property type="term" value="F:metal ion binding"/>
    <property type="evidence" value="ECO:0007669"/>
    <property type="project" value="UniProtKB-KW"/>
</dbReference>
<evidence type="ECO:0000256" key="5">
    <source>
        <dbReference type="ARBA" id="ARBA00023002"/>
    </source>
</evidence>
<dbReference type="SFLD" id="SFLDG01067">
    <property type="entry name" value="SPASM/twitch_domain_containing"/>
    <property type="match status" value="1"/>
</dbReference>